<feature type="transmembrane region" description="Helical" evidence="8">
    <location>
        <begin position="74"/>
        <end position="96"/>
    </location>
</feature>
<evidence type="ECO:0000256" key="4">
    <source>
        <dbReference type="ARBA" id="ARBA00022475"/>
    </source>
</evidence>
<comment type="similarity">
    <text evidence="2">Belongs to the EamA transporter family.</text>
</comment>
<dbReference type="InterPro" id="IPR037185">
    <property type="entry name" value="EmrE-like"/>
</dbReference>
<dbReference type="Proteomes" id="UP000201613">
    <property type="component" value="Unassembled WGS sequence"/>
</dbReference>
<dbReference type="EMBL" id="FXZK01000007">
    <property type="protein sequence ID" value="SMY09096.1"/>
    <property type="molecule type" value="Genomic_DNA"/>
</dbReference>
<feature type="transmembrane region" description="Helical" evidence="8">
    <location>
        <begin position="124"/>
        <end position="141"/>
    </location>
</feature>
<dbReference type="InterPro" id="IPR004626">
    <property type="entry name" value="RarD"/>
</dbReference>
<evidence type="ECO:0000259" key="9">
    <source>
        <dbReference type="Pfam" id="PF00892"/>
    </source>
</evidence>
<feature type="domain" description="EamA" evidence="9">
    <location>
        <begin position="6"/>
        <end position="142"/>
    </location>
</feature>
<feature type="transmembrane region" description="Helical" evidence="8">
    <location>
        <begin position="147"/>
        <end position="165"/>
    </location>
</feature>
<feature type="transmembrane region" description="Helical" evidence="8">
    <location>
        <begin position="102"/>
        <end position="119"/>
    </location>
</feature>
<dbReference type="OrthoDB" id="369870at2"/>
<keyword evidence="3" id="KW-0813">Transport</keyword>
<keyword evidence="6 8" id="KW-1133">Transmembrane helix</keyword>
<dbReference type="PANTHER" id="PTHR22911:SF137">
    <property type="entry name" value="SOLUTE CARRIER FAMILY 35 MEMBER G2-RELATED"/>
    <property type="match status" value="1"/>
</dbReference>
<proteinExistence type="inferred from homology"/>
<feature type="transmembrane region" description="Helical" evidence="8">
    <location>
        <begin position="37"/>
        <end position="54"/>
    </location>
</feature>
<organism evidence="10 11">
    <name type="scientific">Flavimaricola marinus</name>
    <dbReference type="NCBI Taxonomy" id="1819565"/>
    <lineage>
        <taxon>Bacteria</taxon>
        <taxon>Pseudomonadati</taxon>
        <taxon>Pseudomonadota</taxon>
        <taxon>Alphaproteobacteria</taxon>
        <taxon>Rhodobacterales</taxon>
        <taxon>Paracoccaceae</taxon>
        <taxon>Flavimaricola</taxon>
    </lineage>
</organism>
<evidence type="ECO:0000256" key="1">
    <source>
        <dbReference type="ARBA" id="ARBA00004651"/>
    </source>
</evidence>
<dbReference type="RefSeq" id="WP_093993393.1">
    <property type="nucleotide sequence ID" value="NZ_FXZK01000007.1"/>
</dbReference>
<evidence type="ECO:0000256" key="6">
    <source>
        <dbReference type="ARBA" id="ARBA00022989"/>
    </source>
</evidence>
<evidence type="ECO:0000313" key="10">
    <source>
        <dbReference type="EMBL" id="SMY09096.1"/>
    </source>
</evidence>
<comment type="subcellular location">
    <subcellularLocation>
        <location evidence="1">Cell membrane</location>
        <topology evidence="1">Multi-pass membrane protein</topology>
    </subcellularLocation>
</comment>
<dbReference type="InterPro" id="IPR000620">
    <property type="entry name" value="EamA_dom"/>
</dbReference>
<feature type="transmembrane region" description="Helical" evidence="8">
    <location>
        <begin position="206"/>
        <end position="227"/>
    </location>
</feature>
<evidence type="ECO:0000256" key="2">
    <source>
        <dbReference type="ARBA" id="ARBA00007362"/>
    </source>
</evidence>
<evidence type="ECO:0000256" key="8">
    <source>
        <dbReference type="SAM" id="Phobius"/>
    </source>
</evidence>
<evidence type="ECO:0000256" key="7">
    <source>
        <dbReference type="ARBA" id="ARBA00023136"/>
    </source>
</evidence>
<keyword evidence="5 8" id="KW-0812">Transmembrane</keyword>
<dbReference type="SUPFAM" id="SSF103481">
    <property type="entry name" value="Multidrug resistance efflux transporter EmrE"/>
    <property type="match status" value="2"/>
</dbReference>
<feature type="transmembrane region" description="Helical" evidence="8">
    <location>
        <begin position="7"/>
        <end position="25"/>
    </location>
</feature>
<protein>
    <submittedName>
        <fullName evidence="10">EamA-like transporter family protein</fullName>
    </submittedName>
</protein>
<keyword evidence="7 8" id="KW-0472">Membrane</keyword>
<keyword evidence="4" id="KW-1003">Cell membrane</keyword>
<dbReference type="GO" id="GO:0005886">
    <property type="term" value="C:plasma membrane"/>
    <property type="evidence" value="ECO:0007669"/>
    <property type="project" value="UniProtKB-SubCell"/>
</dbReference>
<dbReference type="PANTHER" id="PTHR22911">
    <property type="entry name" value="ACYL-MALONYL CONDENSING ENZYME-RELATED"/>
    <property type="match status" value="1"/>
</dbReference>
<accession>A0A238LJF2</accession>
<feature type="transmembrane region" description="Helical" evidence="8">
    <location>
        <begin position="239"/>
        <end position="257"/>
    </location>
</feature>
<keyword evidence="11" id="KW-1185">Reference proteome</keyword>
<dbReference type="NCBIfam" id="TIGR00688">
    <property type="entry name" value="rarD"/>
    <property type="match status" value="1"/>
</dbReference>
<feature type="transmembrane region" description="Helical" evidence="8">
    <location>
        <begin position="263"/>
        <end position="281"/>
    </location>
</feature>
<feature type="transmembrane region" description="Helical" evidence="8">
    <location>
        <begin position="177"/>
        <end position="194"/>
    </location>
</feature>
<reference evidence="10 11" key="1">
    <citation type="submission" date="2017-05" db="EMBL/GenBank/DDBJ databases">
        <authorList>
            <person name="Song R."/>
            <person name="Chenine A.L."/>
            <person name="Ruprecht R.M."/>
        </authorList>
    </citation>
    <scope>NUCLEOTIDE SEQUENCE [LARGE SCALE GENOMIC DNA]</scope>
    <source>
        <strain evidence="10 11">CECT 8899</strain>
    </source>
</reference>
<evidence type="ECO:0000313" key="11">
    <source>
        <dbReference type="Proteomes" id="UP000201613"/>
    </source>
</evidence>
<gene>
    <name evidence="10" type="ORF">LOM8899_03258</name>
</gene>
<dbReference type="Pfam" id="PF00892">
    <property type="entry name" value="EamA"/>
    <property type="match status" value="1"/>
</dbReference>
<evidence type="ECO:0000256" key="3">
    <source>
        <dbReference type="ARBA" id="ARBA00022448"/>
    </source>
</evidence>
<dbReference type="AlphaFoldDB" id="A0A238LJF2"/>
<name>A0A238LJF2_9RHOB</name>
<evidence type="ECO:0000256" key="5">
    <source>
        <dbReference type="ARBA" id="ARBA00022692"/>
    </source>
</evidence>
<sequence length="304" mass="32474">MTDASKGIAAMVLACVVWGLSPLYYDQLVHVPALEVVSYRTVWSLIFFAAVLALQGRLRVLIAAVSDWPSLRRIALAAVMIGTNWSVFIWSIGHGHATEASLGYYIFPLVAVLLGRVILGEALLAAQWLAVAIACAAVLVLTVGLGAAPWIALSIAATFGLYGLIKKRLDMGPVVSVTAEMLILLPIAVIWIAVNGAPVMGGWSVTTHLLLALSGPLTATPLILFSYAARRVRLSTVGLLQYLNPTLQFGCAVLYFAEPFTPWHGVAFPLIWLALAVYSAASLRQERALRRAASKSSNPAATVI</sequence>